<dbReference type="VEuPathDB" id="FungiDB:ASPVEDRAFT_48839"/>
<dbReference type="InterPro" id="IPR036291">
    <property type="entry name" value="NAD(P)-bd_dom_sf"/>
</dbReference>
<dbReference type="Pfam" id="PF08240">
    <property type="entry name" value="ADH_N"/>
    <property type="match status" value="1"/>
</dbReference>
<dbReference type="InterPro" id="IPR013154">
    <property type="entry name" value="ADH-like_N"/>
</dbReference>
<comment type="similarity">
    <text evidence="3 9">Belongs to the zinc-containing alcohol dehydrogenase family.</text>
</comment>
<dbReference type="EMBL" id="KV878125">
    <property type="protein sequence ID" value="OJI96710.1"/>
    <property type="molecule type" value="Genomic_DNA"/>
</dbReference>
<dbReference type="GeneID" id="63729594"/>
<dbReference type="Pfam" id="PF00107">
    <property type="entry name" value="ADH_zinc_N"/>
    <property type="match status" value="1"/>
</dbReference>
<evidence type="ECO:0000259" key="10">
    <source>
        <dbReference type="SMART" id="SM00829"/>
    </source>
</evidence>
<dbReference type="GO" id="GO:0004022">
    <property type="term" value="F:alcohol dehydrogenase (NAD+) activity"/>
    <property type="evidence" value="ECO:0007669"/>
    <property type="project" value="UniProtKB-ARBA"/>
</dbReference>
<evidence type="ECO:0000256" key="6">
    <source>
        <dbReference type="ARBA" id="ARBA00022833"/>
    </source>
</evidence>
<dbReference type="InterPro" id="IPR002328">
    <property type="entry name" value="ADH_Zn_CS"/>
</dbReference>
<keyword evidence="6 9" id="KW-0862">Zinc</keyword>
<evidence type="ECO:0000256" key="1">
    <source>
        <dbReference type="ARBA" id="ARBA00001947"/>
    </source>
</evidence>
<evidence type="ECO:0000313" key="11">
    <source>
        <dbReference type="EMBL" id="OJI96710.1"/>
    </source>
</evidence>
<keyword evidence="4" id="KW-0963">Cytoplasm</keyword>
<dbReference type="STRING" id="1036611.A0A1L9P5C0"/>
<evidence type="ECO:0000256" key="2">
    <source>
        <dbReference type="ARBA" id="ARBA00004496"/>
    </source>
</evidence>
<dbReference type="SUPFAM" id="SSF51735">
    <property type="entry name" value="NAD(P)-binding Rossmann-fold domains"/>
    <property type="match status" value="1"/>
</dbReference>
<dbReference type="PROSITE" id="PS00059">
    <property type="entry name" value="ADH_ZINC"/>
    <property type="match status" value="1"/>
</dbReference>
<dbReference type="RefSeq" id="XP_040662473.1">
    <property type="nucleotide sequence ID" value="XM_040814083.1"/>
</dbReference>
<dbReference type="SMART" id="SM00829">
    <property type="entry name" value="PKS_ER"/>
    <property type="match status" value="1"/>
</dbReference>
<proteinExistence type="inferred from homology"/>
<evidence type="ECO:0000256" key="5">
    <source>
        <dbReference type="ARBA" id="ARBA00022723"/>
    </source>
</evidence>
<evidence type="ECO:0000256" key="9">
    <source>
        <dbReference type="RuleBase" id="RU361277"/>
    </source>
</evidence>
<dbReference type="FunFam" id="3.40.50.720:FF:000039">
    <property type="entry name" value="Alcohol dehydrogenase AdhP"/>
    <property type="match status" value="1"/>
</dbReference>
<name>A0A1L9P5C0_ASPVE</name>
<evidence type="ECO:0000256" key="4">
    <source>
        <dbReference type="ARBA" id="ARBA00022490"/>
    </source>
</evidence>
<dbReference type="PANTHER" id="PTHR42940">
    <property type="entry name" value="ALCOHOL DEHYDROGENASE 1-RELATED"/>
    <property type="match status" value="1"/>
</dbReference>
<keyword evidence="7" id="KW-0560">Oxidoreductase</keyword>
<dbReference type="CDD" id="cd08297">
    <property type="entry name" value="CAD3"/>
    <property type="match status" value="1"/>
</dbReference>
<protein>
    <recommendedName>
        <fullName evidence="10">Enoyl reductase (ER) domain-containing protein</fullName>
    </recommendedName>
</protein>
<dbReference type="SUPFAM" id="SSF50129">
    <property type="entry name" value="GroES-like"/>
    <property type="match status" value="1"/>
</dbReference>
<keyword evidence="8" id="KW-0520">NAD</keyword>
<keyword evidence="5 9" id="KW-0479">Metal-binding</keyword>
<dbReference type="GO" id="GO:0008270">
    <property type="term" value="F:zinc ion binding"/>
    <property type="evidence" value="ECO:0007669"/>
    <property type="project" value="InterPro"/>
</dbReference>
<evidence type="ECO:0000256" key="8">
    <source>
        <dbReference type="ARBA" id="ARBA00023027"/>
    </source>
</evidence>
<evidence type="ECO:0000256" key="3">
    <source>
        <dbReference type="ARBA" id="ARBA00008072"/>
    </source>
</evidence>
<sequence length="367" mass="39151">MDSVTETPQFDIPRLCKAGVVVNEGPEFRVEVQMVPVPEPGPDDILIRLNFTGLCSSDVHLMRGDLGLPPMSNFGVRSPGHEGAGIVVKVGANVKNFKMGDRAGIKPISDTCGSCAMCWDDKETYCKSAIHTGLMTSATYQQYIVSPARYASHIPHGVPDEVAAPIMCSASTMYRSLVESNLGAGSWVVFPGGGGGVGIQGVQLAKAMGMRPIVIDTGTMKHELSMRMGAEAFVDFKETDDPSKAVIEIADRIGVHGVFVTAPAAYKTAISFVGDRVGAVVMCIGLPTAGSIVLGADPCEFIFKNLNIKGTLVGSRSDTAAALDFAKRGMLQQICEIYPINKLPEGVERLRRGQVAGRIVVNFNWED</sequence>
<dbReference type="InterPro" id="IPR020843">
    <property type="entry name" value="ER"/>
</dbReference>
<comment type="cofactor">
    <cofactor evidence="1 9">
        <name>Zn(2+)</name>
        <dbReference type="ChEBI" id="CHEBI:29105"/>
    </cofactor>
</comment>
<dbReference type="Gene3D" id="3.40.50.720">
    <property type="entry name" value="NAD(P)-binding Rossmann-like Domain"/>
    <property type="match status" value="1"/>
</dbReference>
<dbReference type="GO" id="GO:0005737">
    <property type="term" value="C:cytoplasm"/>
    <property type="evidence" value="ECO:0007669"/>
    <property type="project" value="UniProtKB-SubCell"/>
</dbReference>
<evidence type="ECO:0000256" key="7">
    <source>
        <dbReference type="ARBA" id="ARBA00023002"/>
    </source>
</evidence>
<dbReference type="PANTHER" id="PTHR42940:SF1">
    <property type="entry name" value="ENOYL REDUCTASE (ER) DOMAIN-CONTAINING PROTEIN"/>
    <property type="match status" value="1"/>
</dbReference>
<dbReference type="Gene3D" id="3.90.180.10">
    <property type="entry name" value="Medium-chain alcohol dehydrogenases, catalytic domain"/>
    <property type="match status" value="1"/>
</dbReference>
<accession>A0A1L9P5C0</accession>
<reference evidence="12" key="1">
    <citation type="journal article" date="2017" name="Genome Biol.">
        <title>Comparative genomics reveals high biological diversity and specific adaptations in the industrially and medically important fungal genus Aspergillus.</title>
        <authorList>
            <person name="de Vries R.P."/>
            <person name="Riley R."/>
            <person name="Wiebenga A."/>
            <person name="Aguilar-Osorio G."/>
            <person name="Amillis S."/>
            <person name="Uchima C.A."/>
            <person name="Anderluh G."/>
            <person name="Asadollahi M."/>
            <person name="Askin M."/>
            <person name="Barry K."/>
            <person name="Battaglia E."/>
            <person name="Bayram O."/>
            <person name="Benocci T."/>
            <person name="Braus-Stromeyer S.A."/>
            <person name="Caldana C."/>
            <person name="Canovas D."/>
            <person name="Cerqueira G.C."/>
            <person name="Chen F."/>
            <person name="Chen W."/>
            <person name="Choi C."/>
            <person name="Clum A."/>
            <person name="Dos Santos R.A."/>
            <person name="Damasio A.R."/>
            <person name="Diallinas G."/>
            <person name="Emri T."/>
            <person name="Fekete E."/>
            <person name="Flipphi M."/>
            <person name="Freyberg S."/>
            <person name="Gallo A."/>
            <person name="Gournas C."/>
            <person name="Habgood R."/>
            <person name="Hainaut M."/>
            <person name="Harispe M.L."/>
            <person name="Henrissat B."/>
            <person name="Hilden K.S."/>
            <person name="Hope R."/>
            <person name="Hossain A."/>
            <person name="Karabika E."/>
            <person name="Karaffa L."/>
            <person name="Karanyi Z."/>
            <person name="Krasevec N."/>
            <person name="Kuo A."/>
            <person name="Kusch H."/>
            <person name="LaButti K."/>
            <person name="Lagendijk E.L."/>
            <person name="Lapidus A."/>
            <person name="Levasseur A."/>
            <person name="Lindquist E."/>
            <person name="Lipzen A."/>
            <person name="Logrieco A.F."/>
            <person name="MacCabe A."/>
            <person name="Maekelae M.R."/>
            <person name="Malavazi I."/>
            <person name="Melin P."/>
            <person name="Meyer V."/>
            <person name="Mielnichuk N."/>
            <person name="Miskei M."/>
            <person name="Molnar A.P."/>
            <person name="Mule G."/>
            <person name="Ngan C.Y."/>
            <person name="Orejas M."/>
            <person name="Orosz E."/>
            <person name="Ouedraogo J.P."/>
            <person name="Overkamp K.M."/>
            <person name="Park H.-S."/>
            <person name="Perrone G."/>
            <person name="Piumi F."/>
            <person name="Punt P.J."/>
            <person name="Ram A.F."/>
            <person name="Ramon A."/>
            <person name="Rauscher S."/>
            <person name="Record E."/>
            <person name="Riano-Pachon D.M."/>
            <person name="Robert V."/>
            <person name="Roehrig J."/>
            <person name="Ruller R."/>
            <person name="Salamov A."/>
            <person name="Salih N.S."/>
            <person name="Samson R.A."/>
            <person name="Sandor E."/>
            <person name="Sanguinetti M."/>
            <person name="Schuetze T."/>
            <person name="Sepcic K."/>
            <person name="Shelest E."/>
            <person name="Sherlock G."/>
            <person name="Sophianopoulou V."/>
            <person name="Squina F.M."/>
            <person name="Sun H."/>
            <person name="Susca A."/>
            <person name="Todd R.B."/>
            <person name="Tsang A."/>
            <person name="Unkles S.E."/>
            <person name="van de Wiele N."/>
            <person name="van Rossen-Uffink D."/>
            <person name="Oliveira J.V."/>
            <person name="Vesth T.C."/>
            <person name="Visser J."/>
            <person name="Yu J.-H."/>
            <person name="Zhou M."/>
            <person name="Andersen M.R."/>
            <person name="Archer D.B."/>
            <person name="Baker S.E."/>
            <person name="Benoit I."/>
            <person name="Brakhage A.A."/>
            <person name="Braus G.H."/>
            <person name="Fischer R."/>
            <person name="Frisvad J.C."/>
            <person name="Goldman G.H."/>
            <person name="Houbraken J."/>
            <person name="Oakley B."/>
            <person name="Pocsi I."/>
            <person name="Scazzocchio C."/>
            <person name="Seiboth B."/>
            <person name="vanKuyk P.A."/>
            <person name="Wortman J."/>
            <person name="Dyer P.S."/>
            <person name="Grigoriev I.V."/>
        </authorList>
    </citation>
    <scope>NUCLEOTIDE SEQUENCE [LARGE SCALE GENOMIC DNA]</scope>
    <source>
        <strain evidence="12">CBS 583.65</strain>
    </source>
</reference>
<comment type="subcellular location">
    <subcellularLocation>
        <location evidence="2">Cytoplasm</location>
    </subcellularLocation>
</comment>
<dbReference type="OrthoDB" id="1879366at2759"/>
<dbReference type="Proteomes" id="UP000184073">
    <property type="component" value="Unassembled WGS sequence"/>
</dbReference>
<dbReference type="AlphaFoldDB" id="A0A1L9P5C0"/>
<gene>
    <name evidence="11" type="ORF">ASPVEDRAFT_48839</name>
</gene>
<dbReference type="InterPro" id="IPR013149">
    <property type="entry name" value="ADH-like_C"/>
</dbReference>
<organism evidence="11 12">
    <name type="scientific">Aspergillus versicolor CBS 583.65</name>
    <dbReference type="NCBI Taxonomy" id="1036611"/>
    <lineage>
        <taxon>Eukaryota</taxon>
        <taxon>Fungi</taxon>
        <taxon>Dikarya</taxon>
        <taxon>Ascomycota</taxon>
        <taxon>Pezizomycotina</taxon>
        <taxon>Eurotiomycetes</taxon>
        <taxon>Eurotiomycetidae</taxon>
        <taxon>Eurotiales</taxon>
        <taxon>Aspergillaceae</taxon>
        <taxon>Aspergillus</taxon>
        <taxon>Aspergillus subgen. Nidulantes</taxon>
    </lineage>
</organism>
<evidence type="ECO:0000313" key="12">
    <source>
        <dbReference type="Proteomes" id="UP000184073"/>
    </source>
</evidence>
<dbReference type="InterPro" id="IPR011032">
    <property type="entry name" value="GroES-like_sf"/>
</dbReference>
<feature type="domain" description="Enoyl reductase (ER)" evidence="10">
    <location>
        <begin position="25"/>
        <end position="361"/>
    </location>
</feature>
<keyword evidence="12" id="KW-1185">Reference proteome</keyword>